<protein>
    <submittedName>
        <fullName evidence="2">Uncharacterized protein</fullName>
    </submittedName>
</protein>
<evidence type="ECO:0000313" key="2">
    <source>
        <dbReference type="EMBL" id="KAF9695738.1"/>
    </source>
</evidence>
<accession>A0A8H7MI20</accession>
<dbReference type="EMBL" id="RZGK01000010">
    <property type="protein sequence ID" value="KAF9695738.1"/>
    <property type="molecule type" value="Genomic_DNA"/>
</dbReference>
<organism evidence="2 3">
    <name type="scientific">Ascochyta lentis</name>
    <dbReference type="NCBI Taxonomy" id="205686"/>
    <lineage>
        <taxon>Eukaryota</taxon>
        <taxon>Fungi</taxon>
        <taxon>Dikarya</taxon>
        <taxon>Ascomycota</taxon>
        <taxon>Pezizomycotina</taxon>
        <taxon>Dothideomycetes</taxon>
        <taxon>Pleosporomycetidae</taxon>
        <taxon>Pleosporales</taxon>
        <taxon>Pleosporineae</taxon>
        <taxon>Didymellaceae</taxon>
        <taxon>Ascochyta</taxon>
    </lineage>
</organism>
<dbReference type="AlphaFoldDB" id="A0A8H7MI20"/>
<keyword evidence="3" id="KW-1185">Reference proteome</keyword>
<proteinExistence type="predicted"/>
<reference evidence="2" key="1">
    <citation type="submission" date="2018-12" db="EMBL/GenBank/DDBJ databases">
        <authorList>
            <person name="Syme R.A."/>
            <person name="Farfan-Caceres L."/>
            <person name="Lichtenzveig J."/>
        </authorList>
    </citation>
    <scope>NUCLEOTIDE SEQUENCE</scope>
    <source>
        <strain evidence="2">Al4</strain>
    </source>
</reference>
<feature type="region of interest" description="Disordered" evidence="1">
    <location>
        <begin position="83"/>
        <end position="119"/>
    </location>
</feature>
<gene>
    <name evidence="2" type="ORF">EKO04_006113</name>
</gene>
<name>A0A8H7MI20_9PLEO</name>
<dbReference type="Proteomes" id="UP000651452">
    <property type="component" value="Unassembled WGS sequence"/>
</dbReference>
<reference evidence="2" key="2">
    <citation type="submission" date="2020-09" db="EMBL/GenBank/DDBJ databases">
        <title>Reference genome assembly for Australian Ascochyta lentis isolate Al4.</title>
        <authorList>
            <person name="Lee R.C."/>
            <person name="Farfan-Caceres L.M."/>
            <person name="Debler J.W."/>
            <person name="Williams A.H."/>
            <person name="Henares B.M."/>
        </authorList>
    </citation>
    <scope>NUCLEOTIDE SEQUENCE</scope>
    <source>
        <strain evidence="2">Al4</strain>
    </source>
</reference>
<dbReference type="OrthoDB" id="103349at2759"/>
<evidence type="ECO:0000313" key="3">
    <source>
        <dbReference type="Proteomes" id="UP000651452"/>
    </source>
</evidence>
<comment type="caution">
    <text evidence="2">The sequence shown here is derived from an EMBL/GenBank/DDBJ whole genome shotgun (WGS) entry which is preliminary data.</text>
</comment>
<evidence type="ECO:0000256" key="1">
    <source>
        <dbReference type="SAM" id="MobiDB-lite"/>
    </source>
</evidence>
<sequence length="181" mass="20127">MNMASWSQLLFFSSAGTEYLVLPSSSLQIQLPCHERYFETDAAVKTGFLNDKKKPLSEPSLSSLMLRTFDIWDQVLQNAKLRLESSTKPTPGGERSDSDESIPQLAEYNGTHPPVLERGLDQSTLVNPPLLDNESILLPEDDTGLFWPYLGALEPDSNLIPDPNNGLLWDWADALGPTIPR</sequence>